<reference evidence="1 2" key="1">
    <citation type="submission" date="2015-08" db="EMBL/GenBank/DDBJ databases">
        <title>Next Generation Sequencing and Analysis of the Genome of Puccinia sorghi L Schw, the Causal Agent of Maize Common Rust.</title>
        <authorList>
            <person name="Rochi L."/>
            <person name="Burguener G."/>
            <person name="Darino M."/>
            <person name="Turjanski A."/>
            <person name="Kreff E."/>
            <person name="Dieguez M.J."/>
            <person name="Sacco F."/>
        </authorList>
    </citation>
    <scope>NUCLEOTIDE SEQUENCE [LARGE SCALE GENOMIC DNA]</scope>
    <source>
        <strain evidence="1 2">RO10H11247</strain>
    </source>
</reference>
<keyword evidence="2" id="KW-1185">Reference proteome</keyword>
<dbReference type="VEuPathDB" id="FungiDB:VP01_2390g1"/>
<evidence type="ECO:0000313" key="2">
    <source>
        <dbReference type="Proteomes" id="UP000037035"/>
    </source>
</evidence>
<proteinExistence type="predicted"/>
<dbReference type="AlphaFoldDB" id="A0A0L6V8P9"/>
<dbReference type="Proteomes" id="UP000037035">
    <property type="component" value="Unassembled WGS sequence"/>
</dbReference>
<protein>
    <submittedName>
        <fullName evidence="1">Uncharacterized protein</fullName>
    </submittedName>
</protein>
<name>A0A0L6V8P9_9BASI</name>
<dbReference type="EMBL" id="LAVV01007270">
    <property type="protein sequence ID" value="KNZ56490.1"/>
    <property type="molecule type" value="Genomic_DNA"/>
</dbReference>
<evidence type="ECO:0000313" key="1">
    <source>
        <dbReference type="EMBL" id="KNZ56490.1"/>
    </source>
</evidence>
<accession>A0A0L6V8P9</accession>
<gene>
    <name evidence="1" type="ORF">VP01_2390g1</name>
</gene>
<sequence>MFIKIQETIKKDHCAKKPFLSFTQDAWTSPNFTLMMVATANYIEKDFFMKSITIAVPHIHG</sequence>
<organism evidence="1 2">
    <name type="scientific">Puccinia sorghi</name>
    <dbReference type="NCBI Taxonomy" id="27349"/>
    <lineage>
        <taxon>Eukaryota</taxon>
        <taxon>Fungi</taxon>
        <taxon>Dikarya</taxon>
        <taxon>Basidiomycota</taxon>
        <taxon>Pucciniomycotina</taxon>
        <taxon>Pucciniomycetes</taxon>
        <taxon>Pucciniales</taxon>
        <taxon>Pucciniaceae</taxon>
        <taxon>Puccinia</taxon>
    </lineage>
</organism>
<dbReference type="OrthoDB" id="2505677at2759"/>
<comment type="caution">
    <text evidence="1">The sequence shown here is derived from an EMBL/GenBank/DDBJ whole genome shotgun (WGS) entry which is preliminary data.</text>
</comment>